<accession>A0A7K0JZT5</accession>
<reference evidence="2 3" key="1">
    <citation type="submission" date="2019-08" db="EMBL/GenBank/DDBJ databases">
        <title>In-depth cultivation of the pig gut microbiome towards novel bacterial diversity and tailored functional studies.</title>
        <authorList>
            <person name="Wylensek D."/>
            <person name="Hitch T.C.A."/>
            <person name="Clavel T."/>
        </authorList>
    </citation>
    <scope>NUCLEOTIDE SEQUENCE [LARGE SCALE GENOMIC DNA]</scope>
    <source>
        <strain evidence="2 3">RF-GAM-744-WT-7</strain>
    </source>
</reference>
<sequence length="250" mass="27691">MVKTHKIGLMAKKTDNTKAGGAKGAGAPKKRNIIQNLKDSYTIVHRSFPWVTWAILGTLLLTIGGNIVYMVLSKSWIWGAITTVLLLLLVPMLWLSLLLSKAMLRQIENVKGSVGALSQMIRRSWVAEPEPVAVNKDQDLVWRFVGPQGILLVSEGPHGRATRLLNDEVKKTSRVASQVPIHTIEAGTGAEQVRLEKVLKTAYKFPKALSRHEIPAVVKRLKALHRKDGLPIPKGIDPMKVRPNRRALYG</sequence>
<dbReference type="Proteomes" id="UP000442535">
    <property type="component" value="Unassembled WGS sequence"/>
</dbReference>
<gene>
    <name evidence="2" type="ORF">FYJ63_00545</name>
</gene>
<dbReference type="InterPro" id="IPR025445">
    <property type="entry name" value="DUF4191"/>
</dbReference>
<keyword evidence="1" id="KW-0472">Membrane</keyword>
<feature type="transmembrane region" description="Helical" evidence="1">
    <location>
        <begin position="76"/>
        <end position="99"/>
    </location>
</feature>
<keyword evidence="1" id="KW-0812">Transmembrane</keyword>
<evidence type="ECO:0000313" key="3">
    <source>
        <dbReference type="Proteomes" id="UP000442535"/>
    </source>
</evidence>
<evidence type="ECO:0000256" key="1">
    <source>
        <dbReference type="SAM" id="Phobius"/>
    </source>
</evidence>
<evidence type="ECO:0000313" key="2">
    <source>
        <dbReference type="EMBL" id="MST48761.1"/>
    </source>
</evidence>
<keyword evidence="3" id="KW-1185">Reference proteome</keyword>
<dbReference type="EMBL" id="VUMY01000001">
    <property type="protein sequence ID" value="MST48761.1"/>
    <property type="molecule type" value="Genomic_DNA"/>
</dbReference>
<comment type="caution">
    <text evidence="2">The sequence shown here is derived from an EMBL/GenBank/DDBJ whole genome shotgun (WGS) entry which is preliminary data.</text>
</comment>
<dbReference type="AlphaFoldDB" id="A0A7K0JZT5"/>
<protein>
    <submittedName>
        <fullName evidence="2">DUF4191 family protein</fullName>
    </submittedName>
</protein>
<proteinExistence type="predicted"/>
<keyword evidence="1" id="KW-1133">Transmembrane helix</keyword>
<feature type="transmembrane region" description="Helical" evidence="1">
    <location>
        <begin position="50"/>
        <end position="70"/>
    </location>
</feature>
<name>A0A7K0JZT5_9ACTO</name>
<dbReference type="Pfam" id="PF13829">
    <property type="entry name" value="DUF4191"/>
    <property type="match status" value="1"/>
</dbReference>
<organism evidence="2 3">
    <name type="scientific">Mobiluncus porci</name>
    <dbReference type="NCBI Taxonomy" id="2652278"/>
    <lineage>
        <taxon>Bacteria</taxon>
        <taxon>Bacillati</taxon>
        <taxon>Actinomycetota</taxon>
        <taxon>Actinomycetes</taxon>
        <taxon>Actinomycetales</taxon>
        <taxon>Actinomycetaceae</taxon>
        <taxon>Mobiluncus</taxon>
    </lineage>
</organism>